<name>L1KMS3_9ACTN</name>
<proteinExistence type="predicted"/>
<keyword evidence="2" id="KW-1185">Reference proteome</keyword>
<dbReference type="Proteomes" id="UP000010411">
    <property type="component" value="Unassembled WGS sequence"/>
</dbReference>
<accession>L1KMS3</accession>
<feature type="non-terminal residue" evidence="1">
    <location>
        <position position="1"/>
    </location>
</feature>
<sequence length="45" mass="4785">LTAGQWLCPLPADCLTASGSSFFPVGPIWMCVSIWGHKPTPPNLS</sequence>
<gene>
    <name evidence="1" type="ORF">STRIP9103_03083</name>
</gene>
<protein>
    <submittedName>
        <fullName evidence="1">Uncharacterized protein</fullName>
    </submittedName>
</protein>
<comment type="caution">
    <text evidence="1">The sequence shown here is derived from an EMBL/GenBank/DDBJ whole genome shotgun (WGS) entry which is preliminary data.</text>
</comment>
<organism evidence="1 2">
    <name type="scientific">Streptomyces ipomoeae 91-03</name>
    <dbReference type="NCBI Taxonomy" id="698759"/>
    <lineage>
        <taxon>Bacteria</taxon>
        <taxon>Bacillati</taxon>
        <taxon>Actinomycetota</taxon>
        <taxon>Actinomycetes</taxon>
        <taxon>Kitasatosporales</taxon>
        <taxon>Streptomycetaceae</taxon>
        <taxon>Streptomyces</taxon>
    </lineage>
</organism>
<dbReference type="EMBL" id="AEJC01000560">
    <property type="protein sequence ID" value="EKX61839.1"/>
    <property type="molecule type" value="Genomic_DNA"/>
</dbReference>
<dbReference type="AlphaFoldDB" id="L1KMS3"/>
<evidence type="ECO:0000313" key="2">
    <source>
        <dbReference type="Proteomes" id="UP000010411"/>
    </source>
</evidence>
<reference evidence="1 2" key="1">
    <citation type="submission" date="2012-11" db="EMBL/GenBank/DDBJ databases">
        <authorList>
            <person name="Huguet-Tapia J.C."/>
            <person name="Durkin A.S."/>
            <person name="Pettis G.S."/>
            <person name="Badger J.H."/>
        </authorList>
    </citation>
    <scope>NUCLEOTIDE SEQUENCE [LARGE SCALE GENOMIC DNA]</scope>
    <source>
        <strain evidence="1 2">91-03</strain>
    </source>
</reference>
<evidence type="ECO:0000313" key="1">
    <source>
        <dbReference type="EMBL" id="EKX61839.1"/>
    </source>
</evidence>